<feature type="transmembrane region" description="Helical" evidence="1">
    <location>
        <begin position="856"/>
        <end position="876"/>
    </location>
</feature>
<gene>
    <name evidence="2" type="ORF">LBRM2904_03.0640</name>
</gene>
<feature type="transmembrane region" description="Helical" evidence="1">
    <location>
        <begin position="448"/>
        <end position="469"/>
    </location>
</feature>
<evidence type="ECO:0000313" key="2">
    <source>
        <dbReference type="EMBL" id="SYZ62526.1"/>
    </source>
</evidence>
<dbReference type="PANTHER" id="PTHR42253:SF1">
    <property type="entry name" value="TRANSMEMBRANE PROTEIN"/>
    <property type="match status" value="1"/>
</dbReference>
<dbReference type="PANTHER" id="PTHR42253">
    <property type="entry name" value="TRANSMEMBRANE PROTEIN-RELATED"/>
    <property type="match status" value="1"/>
</dbReference>
<feature type="transmembrane region" description="Helical" evidence="1">
    <location>
        <begin position="796"/>
        <end position="817"/>
    </location>
</feature>
<dbReference type="Proteomes" id="UP000319462">
    <property type="component" value="Chromosome 3"/>
</dbReference>
<dbReference type="AlphaFoldDB" id="A0A3P3YX39"/>
<feature type="transmembrane region" description="Helical" evidence="1">
    <location>
        <begin position="383"/>
        <end position="407"/>
    </location>
</feature>
<feature type="transmembrane region" description="Helical" evidence="1">
    <location>
        <begin position="419"/>
        <end position="442"/>
    </location>
</feature>
<protein>
    <submittedName>
        <fullName evidence="2">Hypothetical_protein</fullName>
    </submittedName>
</protein>
<sequence>MCWCHGTWRVGLVERCVWGGGGGGGGVIWRNPVESHKERKGGESIPCDTHTQVWCVLLSSSSPSLPLSPSLSLRLCSPVAHVPQLYLLISKSSSCDLHCCAWRLSRPPPISMSPIHKKRVEVLRLGVKGTAGDLNNLHRPAGAPSWKDQQLPLKFSPTSSATASAATMAATEDLRCTTPPGEENLANSTPVPSAPAEAAAATILDSRRRVFPTPLTSLPPHHRFINGFSFGSSRTITSACIEWCPTPDAGKTAAADNGAATVAERMTARSMAPATQHIPADSVDMSSASTVAAAPLSSVAALAPPHYPGDDYVAFIRSLPRRAASIAIPSLRILCERLRRMSLKQILWVIFLVALVMVGNFMQIVMLNFWLISFPSDGTPGNYTAFALPGILFATLFVLLLGAYTVIRRPSLRFARHAHGWLILTGVGFCDAINSWMATYAASYTSEVLQALSSNLCPLYAVFLSKWILRDTRRHANVYIVSVFVLTIGGILAASLYGLIKDRNMGEGKWWILIFFLSMPFRVLMNVWQSLYMIIYTHDPEFVAWLRARLTTGEGGTESFASAAVECGNNEPTSDTSGTFVRGGTDVIADRTSPLEIDGAKVGSLMTHYNDHALMGGLEDEVDNDEILVNAGPAGRAKTKPTNSVTRGAADANNDDAVADISEAHAPVTSDGIDNAAGGAAVVSAASPDVLVASLENVQDVVYNAGGAEGCEDVCPTAAAAPPLLTQTMFTVRYNQGEDTIVKLVMLAGETTIQMCFTLCLLPADALPWWGNSNTVSATWDNFVDGIRCVFTIRENFLYCFLYTLGFVFTYIGCAYLNHYSAALCSIVTQLSSPVTALMLVIVPSWNVQLDGDSPWYYNLIAIFFLCVAALLYVMWEEMTDDKKVQAEYELKMNELHVRPSSHEAAPHLVTIEG</sequence>
<keyword evidence="1" id="KW-1133">Transmembrane helix</keyword>
<proteinExistence type="predicted"/>
<name>A0A3P3YX39_LEIBR</name>
<evidence type="ECO:0000256" key="1">
    <source>
        <dbReference type="SAM" id="Phobius"/>
    </source>
</evidence>
<reference evidence="2 3" key="1">
    <citation type="submission" date="2018-09" db="EMBL/GenBank/DDBJ databases">
        <authorList>
            <person name="Peiro R."/>
            <person name="Begona"/>
            <person name="Cbmso G."/>
            <person name="Lopez M."/>
            <person name="Gonzalez S."/>
        </authorList>
    </citation>
    <scope>NUCLEOTIDE SEQUENCE [LARGE SCALE GENOMIC DNA]</scope>
</reference>
<feature type="transmembrane region" description="Helical" evidence="1">
    <location>
        <begin position="476"/>
        <end position="498"/>
    </location>
</feature>
<dbReference type="EMBL" id="LS997602">
    <property type="protein sequence ID" value="SYZ62526.1"/>
    <property type="molecule type" value="Genomic_DNA"/>
</dbReference>
<keyword evidence="1" id="KW-0472">Membrane</keyword>
<feature type="transmembrane region" description="Helical" evidence="1">
    <location>
        <begin position="510"/>
        <end position="528"/>
    </location>
</feature>
<organism evidence="2 3">
    <name type="scientific">Leishmania braziliensis MHOM/BR/75/M2904</name>
    <dbReference type="NCBI Taxonomy" id="420245"/>
    <lineage>
        <taxon>Eukaryota</taxon>
        <taxon>Discoba</taxon>
        <taxon>Euglenozoa</taxon>
        <taxon>Kinetoplastea</taxon>
        <taxon>Metakinetoplastina</taxon>
        <taxon>Trypanosomatida</taxon>
        <taxon>Trypanosomatidae</taxon>
        <taxon>Leishmaniinae</taxon>
        <taxon>Leishmania</taxon>
        <taxon>Leishmania braziliensis species complex</taxon>
    </lineage>
</organism>
<keyword evidence="1" id="KW-0812">Transmembrane</keyword>
<feature type="transmembrane region" description="Helical" evidence="1">
    <location>
        <begin position="346"/>
        <end position="371"/>
    </location>
</feature>
<evidence type="ECO:0000313" key="3">
    <source>
        <dbReference type="Proteomes" id="UP000319462"/>
    </source>
</evidence>
<accession>A0A3P3YX39</accession>